<gene>
    <name evidence="2" type="ORF">AWC16_12970</name>
</gene>
<keyword evidence="1" id="KW-0472">Membrane</keyword>
<evidence type="ECO:0000313" key="2">
    <source>
        <dbReference type="EMBL" id="ORW10975.1"/>
    </source>
</evidence>
<dbReference type="OrthoDB" id="4627335at2"/>
<keyword evidence="1" id="KW-1133">Transmembrane helix</keyword>
<dbReference type="AlphaFoldDB" id="A0A1X1YIW5"/>
<feature type="transmembrane region" description="Helical" evidence="1">
    <location>
        <begin position="58"/>
        <end position="78"/>
    </location>
</feature>
<dbReference type="EMBL" id="LQPG01000019">
    <property type="protein sequence ID" value="ORW10975.1"/>
    <property type="molecule type" value="Genomic_DNA"/>
</dbReference>
<evidence type="ECO:0000313" key="3">
    <source>
        <dbReference type="Proteomes" id="UP000193866"/>
    </source>
</evidence>
<proteinExistence type="predicted"/>
<dbReference type="STRING" id="1108812.AWC16_12970"/>
<feature type="transmembrane region" description="Helical" evidence="1">
    <location>
        <begin position="26"/>
        <end position="46"/>
    </location>
</feature>
<protein>
    <submittedName>
        <fullName evidence="2">Uncharacterized protein</fullName>
    </submittedName>
</protein>
<evidence type="ECO:0000256" key="1">
    <source>
        <dbReference type="SAM" id="Phobius"/>
    </source>
</evidence>
<sequence>MTGSPDGPEPTAATQQTRPADVDTGFWLWLAALPLMTCGYVVSLLTSPEVADVAAVTYPIAGLSALVVVVVVATFLMLMRSGYRWARTVLTGGGIASVVYALSGLAHSDARPAVAVVVAVTGIVGSVLIAAGTFLLHRADAQAYFTR</sequence>
<keyword evidence="3" id="KW-1185">Reference proteome</keyword>
<feature type="transmembrane region" description="Helical" evidence="1">
    <location>
        <begin position="113"/>
        <end position="137"/>
    </location>
</feature>
<dbReference type="RefSeq" id="WP_085264903.1">
    <property type="nucleotide sequence ID" value="NZ_JACKVG010000013.1"/>
</dbReference>
<organism evidence="2 3">
    <name type="scientific">Mycolicibacter longobardus</name>
    <dbReference type="NCBI Taxonomy" id="1108812"/>
    <lineage>
        <taxon>Bacteria</taxon>
        <taxon>Bacillati</taxon>
        <taxon>Actinomycetota</taxon>
        <taxon>Actinomycetes</taxon>
        <taxon>Mycobacteriales</taxon>
        <taxon>Mycobacteriaceae</taxon>
        <taxon>Mycolicibacter</taxon>
    </lineage>
</organism>
<comment type="caution">
    <text evidence="2">The sequence shown here is derived from an EMBL/GenBank/DDBJ whole genome shotgun (WGS) entry which is preliminary data.</text>
</comment>
<name>A0A1X1YIW5_9MYCO</name>
<dbReference type="Proteomes" id="UP000193866">
    <property type="component" value="Unassembled WGS sequence"/>
</dbReference>
<accession>A0A1X1YIW5</accession>
<keyword evidence="1" id="KW-0812">Transmembrane</keyword>
<feature type="transmembrane region" description="Helical" evidence="1">
    <location>
        <begin position="85"/>
        <end position="107"/>
    </location>
</feature>
<reference evidence="2 3" key="1">
    <citation type="submission" date="2016-01" db="EMBL/GenBank/DDBJ databases">
        <title>The new phylogeny of the genus Mycobacterium.</title>
        <authorList>
            <person name="Tarcisio F."/>
            <person name="Conor M."/>
            <person name="Antonella G."/>
            <person name="Elisabetta G."/>
            <person name="Giulia F.S."/>
            <person name="Sara T."/>
            <person name="Anna F."/>
            <person name="Clotilde B."/>
            <person name="Roberto B."/>
            <person name="Veronica D.S."/>
            <person name="Fabio R."/>
            <person name="Monica P."/>
            <person name="Olivier J."/>
            <person name="Enrico T."/>
            <person name="Nicola S."/>
        </authorList>
    </citation>
    <scope>NUCLEOTIDE SEQUENCE [LARGE SCALE GENOMIC DNA]</scope>
    <source>
        <strain evidence="2 3">DSM 45394</strain>
    </source>
</reference>